<evidence type="ECO:0000313" key="1">
    <source>
        <dbReference type="EMBL" id="EFZ35909.1"/>
    </source>
</evidence>
<name>E7RTA3_9BACT</name>
<sequence length="260" mass="30384">MIAMLLCSACEYKLKPNDDEQDFRIEIQRYDRLESRYLTTGDFSALQQMNTGYPMETRTLIEDVLQLGEVNDPEINSKFLKFYQDTLLQTIIADAETQYASMDDINRSLDKAFERLEKILPKMELPTVYAQIGALDQSVVIGDKSIGISLDKYLGKDYPPYKKFYSQQQRSTMTRDFIVPDCLNFYLLSLFPLKNYSNRSQMEKDLHMGKVMWVVNKIMDTHFFNTKYVDMVDGYMKKNKKVSIKEMLLSDNYQLIQEAG</sequence>
<accession>E7RTA3</accession>
<dbReference type="AlphaFoldDB" id="E7RTA3"/>
<gene>
    <name evidence="1" type="ORF">HMPREF0663_11976</name>
</gene>
<dbReference type="RefSeq" id="WP_004370173.1">
    <property type="nucleotide sequence ID" value="NZ_GL833119.1"/>
</dbReference>
<keyword evidence="2" id="KW-1185">Reference proteome</keyword>
<comment type="caution">
    <text evidence="1">The sequence shown here is derived from an EMBL/GenBank/DDBJ whole genome shotgun (WGS) entry which is preliminary data.</text>
</comment>
<dbReference type="EMBL" id="AEPE02000006">
    <property type="protein sequence ID" value="EFZ35909.1"/>
    <property type="molecule type" value="Genomic_DNA"/>
</dbReference>
<organism evidence="1 2">
    <name type="scientific">Hoylesella oralis ATCC 33269</name>
    <dbReference type="NCBI Taxonomy" id="873533"/>
    <lineage>
        <taxon>Bacteria</taxon>
        <taxon>Pseudomonadati</taxon>
        <taxon>Bacteroidota</taxon>
        <taxon>Bacteroidia</taxon>
        <taxon>Bacteroidales</taxon>
        <taxon>Prevotellaceae</taxon>
        <taxon>Hoylesella</taxon>
    </lineage>
</organism>
<dbReference type="STRING" id="28134.SAMN05444288_1191"/>
<dbReference type="HOGENOM" id="CLU_070771_1_0_10"/>
<proteinExistence type="predicted"/>
<protein>
    <submittedName>
        <fullName evidence="1">Uncharacterized protein</fullName>
    </submittedName>
</protein>
<dbReference type="eggNOG" id="COG5504">
    <property type="taxonomic scope" value="Bacteria"/>
</dbReference>
<dbReference type="Pfam" id="PF25594">
    <property type="entry name" value="GldB_lipo"/>
    <property type="match status" value="1"/>
</dbReference>
<dbReference type="InterPro" id="IPR019853">
    <property type="entry name" value="GldB-like"/>
</dbReference>
<dbReference type="Proteomes" id="UP000005580">
    <property type="component" value="Unassembled WGS sequence"/>
</dbReference>
<reference evidence="1" key="1">
    <citation type="submission" date="2011-01" db="EMBL/GenBank/DDBJ databases">
        <authorList>
            <person name="Muzny D."/>
            <person name="Qin X."/>
            <person name="Buhay C."/>
            <person name="Dugan-Rocha S."/>
            <person name="Ding Y."/>
            <person name="Chen G."/>
            <person name="Hawes A."/>
            <person name="Holder M."/>
            <person name="Jhangiani S."/>
            <person name="Johnson A."/>
            <person name="Khan Z."/>
            <person name="Li Z."/>
            <person name="Liu W."/>
            <person name="Liu X."/>
            <person name="Perez L."/>
            <person name="Shen H."/>
            <person name="Wang Q."/>
            <person name="Watt J."/>
            <person name="Xi L."/>
            <person name="Xin Y."/>
            <person name="Zhou J."/>
            <person name="Deng J."/>
            <person name="Jiang H."/>
            <person name="Liu Y."/>
            <person name="Qu J."/>
            <person name="Song X.-Z."/>
            <person name="Zhang L."/>
            <person name="Villasana D."/>
            <person name="Johnson A."/>
            <person name="Liu J."/>
            <person name="Liyanage D."/>
            <person name="Lorensuhewa L."/>
            <person name="Robinson T."/>
            <person name="Song A."/>
            <person name="Song B.-B."/>
            <person name="Dinh H."/>
            <person name="Thornton R."/>
            <person name="Coyle M."/>
            <person name="Francisco L."/>
            <person name="Jackson L."/>
            <person name="Javaid M."/>
            <person name="Korchina V."/>
            <person name="Kovar C."/>
            <person name="Mata R."/>
            <person name="Mathew T."/>
            <person name="Ngo R."/>
            <person name="Nguyen L."/>
            <person name="Nguyen N."/>
            <person name="Okwuonu G."/>
            <person name="Ongeri F."/>
            <person name="Pham C."/>
            <person name="Simmons D."/>
            <person name="Wilczek-Boney K."/>
            <person name="Hale W."/>
            <person name="Jakkamsetti A."/>
            <person name="Pham P."/>
            <person name="Ruth R."/>
            <person name="San Lucas F."/>
            <person name="Warren J."/>
            <person name="Zhang J."/>
            <person name="Zhao Z."/>
            <person name="Zhou C."/>
            <person name="Zhu D."/>
            <person name="Lee S."/>
            <person name="Bess C."/>
            <person name="Blankenburg K."/>
            <person name="Forbes L."/>
            <person name="Fu Q."/>
            <person name="Gubbala S."/>
            <person name="Hirani K."/>
            <person name="Jayaseelan J.C."/>
            <person name="Lara F."/>
            <person name="Munidasa M."/>
            <person name="Palculict T."/>
            <person name="Patil S."/>
            <person name="Pu L.-L."/>
            <person name="Saada N."/>
            <person name="Tang L."/>
            <person name="Weissenberger G."/>
            <person name="Zhu Y."/>
            <person name="Hemphill L."/>
            <person name="Shang Y."/>
            <person name="Youmans B."/>
            <person name="Ayvaz T."/>
            <person name="Ross M."/>
            <person name="Santibanez J."/>
            <person name="Aqrawi P."/>
            <person name="Gross S."/>
            <person name="Joshi V."/>
            <person name="Fowler G."/>
            <person name="Nazareth L."/>
            <person name="Reid J."/>
            <person name="Worley K."/>
            <person name="Petrosino J."/>
            <person name="Highlander S."/>
            <person name="Gibbs R."/>
        </authorList>
    </citation>
    <scope>NUCLEOTIDE SEQUENCE [LARGE SCALE GENOMIC DNA]</scope>
    <source>
        <strain evidence="1">ATCC 33269</strain>
    </source>
</reference>
<evidence type="ECO:0000313" key="2">
    <source>
        <dbReference type="Proteomes" id="UP000005580"/>
    </source>
</evidence>